<organism evidence="3 4">
    <name type="scientific">Niastella vici</name>
    <dbReference type="NCBI Taxonomy" id="1703345"/>
    <lineage>
        <taxon>Bacteria</taxon>
        <taxon>Pseudomonadati</taxon>
        <taxon>Bacteroidota</taxon>
        <taxon>Chitinophagia</taxon>
        <taxon>Chitinophagales</taxon>
        <taxon>Chitinophagaceae</taxon>
        <taxon>Niastella</taxon>
    </lineage>
</organism>
<sequence>MKYLLLTALLCSLYFNAVTQVNLNQGLIAYYSFNGTANDVSGQNNNPTYNSTTLTTDRYGNANSACNFDGIDDYIIVPGTAGMNTATAMTVAMYFNTELTTLQNLIGKIGYYSGEGAQFQVAINFNLYPGILYGVNNPVDICNSQIALNSAYVNTGGTVPTNQWHCLVCTYEAGVQKIYLNGLLVSTNNTSFNTLRQCTNSDIQIGTWWQNDQLRFKGKMDDIRIYNRALNQTEVNALCLANLVPVTASFTAPDTVCVNTPVTITNTSSNATTNYWSFCTGNLNAPPVGANFSSLNSNLTSPVYIDYVQENGNYYGFMTDNYTGHLFRLEFGNSLLTPPAAIDLGDFNSKIPDAAEGIQVVKNEGKWYAIIVGGTLANGTTPCILKVEFGANIANNAPVATNWGNIGNLAYPHDLYLFSDNAGVWHGLTVNSDNSTITRFNFTNSFDNTPTAANLGNIGNLSGPTGIHAINDNGNWYAFVANANSNTLSRLDFGNSLFNVPTGTNLGNIGGQFHTPWDIQMINYCGELIGYVINANTSYNSLIKLNFSTVTSPPTATSFGNIGNMNFPHCLSKIFRAGADLYTFVPNVSNQTLTRLQFTGCNNASVPNSTSANPGTVTYNTPGTYNITLTVDDGLPTQTSICKQVVVLAPPVHTPTQAISLCGGNPVKIGTGVQNAQYTWNTGATTDSIAVNTPGIYWVQTDRYGCSNRDSMVVTSCDPCANWLSVPNKPSYVNIGDLDIPGNTVTVEAMINRTATYSGGLLYAGDVVSKHHDPTDVNYLLRPNTAEITTTNGYYRTPDVCEIDLNKTYHVAMVYDGSTLKFYRDGFLMSQVAATGNLIQNNWHTQVGLYDALVLNTQFIGYINEVRIWNVARSQAQIRQYMNTPLPSPTTQTGLQAYYTFDNLLNKQGNATWNGTLGGSATINATNPNCTYTPDSCKAAIAQFTTPDTVCVNTPVNITNLSLGASTYYWNFCVADVNTPPAAVNIGNPNNLLAGPVFMDYVYTNGNYYAFVVNYNQARLVRLDFGNSLLNPPSAVDLGNYGGLLQVTANEGIQVVQDGGNWYAIIVGGNVNVGQQPRILKIDFGTNITSPGTPTNWGNVGNLMNQPIDLHVFREGGNWYGFTVNAEFNTITRFNFGSNFNNAPTATDLGNIGGLKYPTGIYAINDNGYWRVFVVNGGDNQRNGTASSLTRLDFGSSLLNTPTGVNLGNPGNMLHHPRDFTIMKFCGQIVGFAVNGNPSYNDIVRLNFSNDLTVTPTITSLGNLGNLNFPHSISRLFRVNDEVYTFITNVANNTITRLRFQGCANASVSSSTLQDPLPVTYSSPGTYNINLTIDDGLPTQTSYCKQVVVLDVPAHTPTKALDLCTGDSIKIGTGIKYAQYTWNTGAKTDSITAKTAGTYWVQTDRYGCTNRDSTVITALAKPVVNLGPDLTLCDVKNVLLDAGNAGAGFLWQDGSTAQTFTANSSGKYYVRVTNTQGCVNSDTISLSKVTVIPADLYYKQAICNPLAVQFYGTGNNLSNAYWVFGDGNSATGNLNSANTYAAFGNYTVKFGYETNGCKDTITRTIAIQVTNADLILTPDTTICFNTTKQLRAQPALSFCWSPGTFLNNANVTNPVTSTPGKITYYYTAEVTGNNLITNGNFNGGNSGFTSGYSFANPNVTEGQYFVGASPQTWNPSLSTCTDHTTGNGNMLLVNGAPVANVNVWNTTVAVTPNTNYAFSTWIQALYTPNPAQLSFSINGRQVGSPITASLPTCTWSQFYTTWNSGNNTTATIAIVNNNTQVQGNDFALDDISFAPVFIQRDSVIISVDTPIVKTNNDTTICINGKVQLQASGAATFNWTPAAGLNNTTISNPVASPVANTSYIVTGQTINGCTAKDTVAISLHAVPTIITDHDLVTCPNTPVQLTANTTMATYSWTPAAAVSNPAIANPMATTGTNAMYKVQVTDAYNCSYSDSVYVQVRTFKFSAGMNAVICKGSSITMQAIGGDQYLWTPASSLNDAASATPIATPDTTTLYHVTIRESNCGTDTTFHVRIAVNPTPVVKAEKINDIDCLVHSAKLKASGSAGSSYLWAPARGLDYPTLPDPVSTADTTTTYFVTGTNQYGCSDIDSVTVYVTATGKVSFEVPNAFTPNGDGLNDCLGLKSWGGATIEEFSIFSRWGERVFTTNKPGVCWDGRFRGEPLPAGGYTYIIKAKTYCGTIKRSGIVMLLR</sequence>
<keyword evidence="4" id="KW-1185">Reference proteome</keyword>
<dbReference type="NCBIfam" id="TIGR04131">
    <property type="entry name" value="Bac_Flav_CTERM"/>
    <property type="match status" value="1"/>
</dbReference>
<evidence type="ECO:0000256" key="1">
    <source>
        <dbReference type="SAM" id="SignalP"/>
    </source>
</evidence>
<dbReference type="InterPro" id="IPR026341">
    <property type="entry name" value="T9SS_type_B"/>
</dbReference>
<evidence type="ECO:0000313" key="4">
    <source>
        <dbReference type="Proteomes" id="UP000192796"/>
    </source>
</evidence>
<gene>
    <name evidence="3" type="ORF">A3860_35560</name>
</gene>
<dbReference type="EMBL" id="LVYD01000070">
    <property type="protein sequence ID" value="OQP59962.1"/>
    <property type="molecule type" value="Genomic_DNA"/>
</dbReference>
<dbReference type="InterPro" id="IPR013320">
    <property type="entry name" value="ConA-like_dom_sf"/>
</dbReference>
<feature type="domain" description="PKD" evidence="2">
    <location>
        <begin position="1512"/>
        <end position="1574"/>
    </location>
</feature>
<evidence type="ECO:0000313" key="3">
    <source>
        <dbReference type="EMBL" id="OQP59962.1"/>
    </source>
</evidence>
<dbReference type="SUPFAM" id="SSF49299">
    <property type="entry name" value="PKD domain"/>
    <property type="match status" value="2"/>
</dbReference>
<dbReference type="Gene3D" id="2.60.120.200">
    <property type="match status" value="2"/>
</dbReference>
<dbReference type="GO" id="GO:0004553">
    <property type="term" value="F:hydrolase activity, hydrolyzing O-glycosyl compounds"/>
    <property type="evidence" value="ECO:0007669"/>
    <property type="project" value="UniProtKB-ARBA"/>
</dbReference>
<dbReference type="SUPFAM" id="SSF49899">
    <property type="entry name" value="Concanavalin A-like lectins/glucanases"/>
    <property type="match status" value="2"/>
</dbReference>
<dbReference type="OrthoDB" id="603322at2"/>
<dbReference type="Pfam" id="PF13585">
    <property type="entry name" value="CHU_C"/>
    <property type="match status" value="1"/>
</dbReference>
<comment type="caution">
    <text evidence="3">The sequence shown here is derived from an EMBL/GenBank/DDBJ whole genome shotgun (WGS) entry which is preliminary data.</text>
</comment>
<dbReference type="Gene3D" id="2.60.40.10">
    <property type="entry name" value="Immunoglobulins"/>
    <property type="match status" value="2"/>
</dbReference>
<dbReference type="InterPro" id="IPR035986">
    <property type="entry name" value="PKD_dom_sf"/>
</dbReference>
<accession>A0A1V9FNP4</accession>
<dbReference type="Pfam" id="PF13385">
    <property type="entry name" value="Laminin_G_3"/>
    <property type="match status" value="2"/>
</dbReference>
<name>A0A1V9FNP4_9BACT</name>
<dbReference type="GO" id="GO:0005975">
    <property type="term" value="P:carbohydrate metabolic process"/>
    <property type="evidence" value="ECO:0007669"/>
    <property type="project" value="UniProtKB-ARBA"/>
</dbReference>
<evidence type="ECO:0000259" key="2">
    <source>
        <dbReference type="PROSITE" id="PS50093"/>
    </source>
</evidence>
<proteinExistence type="predicted"/>
<dbReference type="Proteomes" id="UP000192796">
    <property type="component" value="Unassembled WGS sequence"/>
</dbReference>
<protein>
    <recommendedName>
        <fullName evidence="2">PKD domain-containing protein</fullName>
    </recommendedName>
</protein>
<dbReference type="RefSeq" id="WP_081153907.1">
    <property type="nucleotide sequence ID" value="NZ_LVYD01000070.1"/>
</dbReference>
<keyword evidence="1" id="KW-0732">Signal</keyword>
<feature type="chain" id="PRO_5012461246" description="PKD domain-containing protein" evidence="1">
    <location>
        <begin position="18"/>
        <end position="2209"/>
    </location>
</feature>
<dbReference type="InterPro" id="IPR000601">
    <property type="entry name" value="PKD_dom"/>
</dbReference>
<feature type="signal peptide" evidence="1">
    <location>
        <begin position="1"/>
        <end position="17"/>
    </location>
</feature>
<dbReference type="Gene3D" id="2.60.120.260">
    <property type="entry name" value="Galactose-binding domain-like"/>
    <property type="match status" value="1"/>
</dbReference>
<dbReference type="PROSITE" id="PS50093">
    <property type="entry name" value="PKD"/>
    <property type="match status" value="1"/>
</dbReference>
<dbReference type="InterPro" id="IPR013783">
    <property type="entry name" value="Ig-like_fold"/>
</dbReference>
<dbReference type="STRING" id="1703345.A3860_35560"/>
<reference evidence="3 4" key="1">
    <citation type="submission" date="2016-03" db="EMBL/GenBank/DDBJ databases">
        <title>Niastella vici sp. nov., isolated from farmland soil.</title>
        <authorList>
            <person name="Chen L."/>
            <person name="Wang D."/>
            <person name="Yang S."/>
            <person name="Wang G."/>
        </authorList>
    </citation>
    <scope>NUCLEOTIDE SEQUENCE [LARGE SCALE GENOMIC DNA]</scope>
    <source>
        <strain evidence="3 4">DJ57</strain>
    </source>
</reference>